<feature type="transmembrane region" description="Helical" evidence="1">
    <location>
        <begin position="38"/>
        <end position="56"/>
    </location>
</feature>
<organism evidence="2 3">
    <name type="scientific">Agrocybe chaxingu</name>
    <dbReference type="NCBI Taxonomy" id="84603"/>
    <lineage>
        <taxon>Eukaryota</taxon>
        <taxon>Fungi</taxon>
        <taxon>Dikarya</taxon>
        <taxon>Basidiomycota</taxon>
        <taxon>Agaricomycotina</taxon>
        <taxon>Agaricomycetes</taxon>
        <taxon>Agaricomycetidae</taxon>
        <taxon>Agaricales</taxon>
        <taxon>Agaricineae</taxon>
        <taxon>Strophariaceae</taxon>
        <taxon>Agrocybe</taxon>
    </lineage>
</organism>
<evidence type="ECO:0000256" key="1">
    <source>
        <dbReference type="SAM" id="Phobius"/>
    </source>
</evidence>
<dbReference type="OrthoDB" id="545169at2759"/>
<keyword evidence="1" id="KW-0812">Transmembrane</keyword>
<feature type="transmembrane region" description="Helical" evidence="1">
    <location>
        <begin position="253"/>
        <end position="274"/>
    </location>
</feature>
<accession>A0A9W8K389</accession>
<evidence type="ECO:0000313" key="3">
    <source>
        <dbReference type="Proteomes" id="UP001148786"/>
    </source>
</evidence>
<sequence>MGSHLRNWAGDTLHALFTYDYLFLRTAGVVDQLRRLSLTHALLVGLLIWLGVVRIFRWKRYNAIHREYGPKWNDGKGGITPEEAQRIVNLSTLYDMPLLTYYALSFGLVGSYAIPTISKLLYSTKQVKSPEAISRRYVDTEIFVTTWLNCPISGFVDLQAREKGMSGDKQQPAEDPRAMIALARVNYLHSQYKIDYEERCRVPCQESHDLTDSTLDDILPVPTAFGIKALAKKMLLCFVDAGMRNATMFETPAWYIYLLVNITMSTVAFCQRWLMLPEFSPRSIADMDIVPEDLKDMRTRGTRR</sequence>
<comment type="caution">
    <text evidence="2">The sequence shown here is derived from an EMBL/GenBank/DDBJ whole genome shotgun (WGS) entry which is preliminary data.</text>
</comment>
<keyword evidence="3" id="KW-1185">Reference proteome</keyword>
<dbReference type="GO" id="GO:0016491">
    <property type="term" value="F:oxidoreductase activity"/>
    <property type="evidence" value="ECO:0007669"/>
    <property type="project" value="InterPro"/>
</dbReference>
<dbReference type="Proteomes" id="UP001148786">
    <property type="component" value="Unassembled WGS sequence"/>
</dbReference>
<gene>
    <name evidence="2" type="ORF">NLJ89_g4467</name>
</gene>
<dbReference type="InterPro" id="IPR046366">
    <property type="entry name" value="MPAB"/>
</dbReference>
<evidence type="ECO:0000313" key="2">
    <source>
        <dbReference type="EMBL" id="KAJ3510800.1"/>
    </source>
</evidence>
<dbReference type="AlphaFoldDB" id="A0A9W8K389"/>
<keyword evidence="1" id="KW-0472">Membrane</keyword>
<keyword evidence="1" id="KW-1133">Transmembrane helix</keyword>
<reference evidence="2" key="1">
    <citation type="submission" date="2022-07" db="EMBL/GenBank/DDBJ databases">
        <title>Genome Sequence of Agrocybe chaxingu.</title>
        <authorList>
            <person name="Buettner E."/>
        </authorList>
    </citation>
    <scope>NUCLEOTIDE SEQUENCE</scope>
    <source>
        <strain evidence="2">MP-N11</strain>
    </source>
</reference>
<proteinExistence type="predicted"/>
<dbReference type="PANTHER" id="PTHR36124:SF1">
    <property type="entry name" value="ER-BOUND OXYGENASE MPAB_MPAB'_RUBBER OXYGENASE CATALYTIC DOMAIN-CONTAINING PROTEIN"/>
    <property type="match status" value="1"/>
</dbReference>
<protein>
    <submittedName>
        <fullName evidence="2">Uncharacterized protein</fullName>
    </submittedName>
</protein>
<dbReference type="PANTHER" id="PTHR36124">
    <property type="match status" value="1"/>
</dbReference>
<name>A0A9W8K389_9AGAR</name>
<dbReference type="EMBL" id="JANKHO010000370">
    <property type="protein sequence ID" value="KAJ3510800.1"/>
    <property type="molecule type" value="Genomic_DNA"/>
</dbReference>